<comment type="caution">
    <text evidence="1">The sequence shown here is derived from an EMBL/GenBank/DDBJ whole genome shotgun (WGS) entry which is preliminary data.</text>
</comment>
<evidence type="ECO:0000313" key="1">
    <source>
        <dbReference type="EMBL" id="KPY96465.1"/>
    </source>
</evidence>
<dbReference type="SUPFAM" id="SSF56112">
    <property type="entry name" value="Protein kinase-like (PK-like)"/>
    <property type="match status" value="1"/>
</dbReference>
<gene>
    <name evidence="1" type="ORF">ALO43_01160</name>
</gene>
<dbReference type="EMBL" id="LJRO01000313">
    <property type="protein sequence ID" value="KPY96465.1"/>
    <property type="molecule type" value="Genomic_DNA"/>
</dbReference>
<dbReference type="Gene3D" id="1.10.510.10">
    <property type="entry name" value="Transferase(Phosphotransferase) domain 1"/>
    <property type="match status" value="1"/>
</dbReference>
<organism evidence="1 2">
    <name type="scientific">Pseudomonas tremae</name>
    <dbReference type="NCBI Taxonomy" id="200454"/>
    <lineage>
        <taxon>Bacteria</taxon>
        <taxon>Pseudomonadati</taxon>
        <taxon>Pseudomonadota</taxon>
        <taxon>Gammaproteobacteria</taxon>
        <taxon>Pseudomonadales</taxon>
        <taxon>Pseudomonadaceae</taxon>
        <taxon>Pseudomonas</taxon>
    </lineage>
</organism>
<evidence type="ECO:0008006" key="3">
    <source>
        <dbReference type="Google" id="ProtNLM"/>
    </source>
</evidence>
<dbReference type="Proteomes" id="UP000050523">
    <property type="component" value="Unassembled WGS sequence"/>
</dbReference>
<evidence type="ECO:0000313" key="2">
    <source>
        <dbReference type="Proteomes" id="UP000050523"/>
    </source>
</evidence>
<sequence>MRPAFGLDPEDIQTYYAEAFELRHNMKRFDRYLNQNGPTWTMDQRADHVRALLVPFAELHGMGMAHRDVDCHNLWYATDNATIVTSEYYASFISEQTTVKDIRTLLKSTQLQLPEDVFSGAGDILDPFRVDVFLLGQIAHRICFVDKRLEREDQISVWRPHASGDPFNGQLDEFFAKALDWDAANRYKDAGVFPHRCTSQLKTGGRGIESLNISVIATPTIERGCVRGSI</sequence>
<accession>A0AA40P2P2</accession>
<reference evidence="1 2" key="1">
    <citation type="submission" date="2015-09" db="EMBL/GenBank/DDBJ databases">
        <title>Genome announcement of multiple Pseudomonas syringae strains.</title>
        <authorList>
            <person name="Thakur S."/>
            <person name="Wang P.W."/>
            <person name="Gong Y."/>
            <person name="Weir B.S."/>
            <person name="Guttman D.S."/>
        </authorList>
    </citation>
    <scope>NUCLEOTIDE SEQUENCE [LARGE SCALE GENOMIC DNA]</scope>
    <source>
        <strain evidence="1 2">ICMP9151</strain>
    </source>
</reference>
<dbReference type="InterPro" id="IPR011009">
    <property type="entry name" value="Kinase-like_dom_sf"/>
</dbReference>
<proteinExistence type="predicted"/>
<name>A0AA40P2P2_9PSED</name>
<protein>
    <recommendedName>
        <fullName evidence="3">Protein kinase domain-containing protein</fullName>
    </recommendedName>
</protein>
<dbReference type="AlphaFoldDB" id="A0AA40P2P2"/>